<evidence type="ECO:0000313" key="2">
    <source>
        <dbReference type="EMBL" id="QDZ20104.1"/>
    </source>
</evidence>
<evidence type="ECO:0000313" key="3">
    <source>
        <dbReference type="Proteomes" id="UP000316726"/>
    </source>
</evidence>
<dbReference type="Proteomes" id="UP000316726">
    <property type="component" value="Chromosome 3"/>
</dbReference>
<feature type="region of interest" description="Disordered" evidence="1">
    <location>
        <begin position="52"/>
        <end position="81"/>
    </location>
</feature>
<name>A0A5B8MJ30_9CHLO</name>
<sequence length="99" mass="10640">MPDFDRGCAPLDAYAVGLMAQQRQAWSVICGVWASLPDDLVFEVVALKEGNEKTPGERAKNRPGEKPATVEEEWKGAEGRGRSALGGRDVVVQLVVSAT</sequence>
<keyword evidence="3" id="KW-1185">Reference proteome</keyword>
<proteinExistence type="predicted"/>
<organism evidence="2 3">
    <name type="scientific">Chloropicon primus</name>
    <dbReference type="NCBI Taxonomy" id="1764295"/>
    <lineage>
        <taxon>Eukaryota</taxon>
        <taxon>Viridiplantae</taxon>
        <taxon>Chlorophyta</taxon>
        <taxon>Chloropicophyceae</taxon>
        <taxon>Chloropicales</taxon>
        <taxon>Chloropicaceae</taxon>
        <taxon>Chloropicon</taxon>
    </lineage>
</organism>
<dbReference type="EMBL" id="CP031036">
    <property type="protein sequence ID" value="QDZ20104.1"/>
    <property type="molecule type" value="Genomic_DNA"/>
</dbReference>
<evidence type="ECO:0000256" key="1">
    <source>
        <dbReference type="SAM" id="MobiDB-lite"/>
    </source>
</evidence>
<accession>A0A5B8MJ30</accession>
<protein>
    <submittedName>
        <fullName evidence="2">Uncharacterized protein</fullName>
    </submittedName>
</protein>
<reference evidence="2 3" key="1">
    <citation type="submission" date="2018-07" db="EMBL/GenBank/DDBJ databases">
        <title>The complete nuclear genome of the prasinophyte Chloropicon primus (CCMP1205).</title>
        <authorList>
            <person name="Pombert J.-F."/>
            <person name="Otis C."/>
            <person name="Turmel M."/>
            <person name="Lemieux C."/>
        </authorList>
    </citation>
    <scope>NUCLEOTIDE SEQUENCE [LARGE SCALE GENOMIC DNA]</scope>
    <source>
        <strain evidence="2 3">CCMP1205</strain>
    </source>
</reference>
<dbReference type="AlphaFoldDB" id="A0A5B8MJ30"/>
<gene>
    <name evidence="2" type="ORF">A3770_03p26220</name>
</gene>